<dbReference type="CDD" id="cd00063">
    <property type="entry name" value="FN3"/>
    <property type="match status" value="4"/>
</dbReference>
<evidence type="ECO:0000256" key="3">
    <source>
        <dbReference type="ARBA" id="ARBA00022741"/>
    </source>
</evidence>
<reference evidence="12 13" key="1">
    <citation type="submission" date="2015-09" db="EMBL/GenBank/DDBJ databases">
        <title>Draft genome of the scarab beetle Oryctes borbonicus.</title>
        <authorList>
            <person name="Meyer J.M."/>
            <person name="Markov G.V."/>
            <person name="Baskaran P."/>
            <person name="Herrmann M."/>
            <person name="Sommer R.J."/>
            <person name="Roedelsperger C."/>
        </authorList>
    </citation>
    <scope>NUCLEOTIDE SEQUENCE [LARGE SCALE GENOMIC DNA]</scope>
    <source>
        <strain evidence="12">OB123</strain>
        <tissue evidence="12">Whole animal</tissue>
    </source>
</reference>
<dbReference type="EMBL" id="LJIG01009181">
    <property type="protein sequence ID" value="KRT83594.1"/>
    <property type="molecule type" value="Genomic_DNA"/>
</dbReference>
<evidence type="ECO:0000256" key="1">
    <source>
        <dbReference type="ARBA" id="ARBA00004167"/>
    </source>
</evidence>
<dbReference type="SMART" id="SM00060">
    <property type="entry name" value="FN3"/>
    <property type="match status" value="5"/>
</dbReference>
<dbReference type="InterPro" id="IPR050449">
    <property type="entry name" value="Ephrin_rcpt_TKs"/>
</dbReference>
<dbReference type="SUPFAM" id="SSF49265">
    <property type="entry name" value="Fibronectin type III"/>
    <property type="match status" value="5"/>
</dbReference>
<dbReference type="Pfam" id="PF00041">
    <property type="entry name" value="fn3"/>
    <property type="match status" value="2"/>
</dbReference>
<dbReference type="Pfam" id="PF25552">
    <property type="entry name" value="LIFR_D4"/>
    <property type="match status" value="1"/>
</dbReference>
<evidence type="ECO:0000256" key="5">
    <source>
        <dbReference type="ARBA" id="ARBA00022989"/>
    </source>
</evidence>
<feature type="domain" description="Fibronectin type-III" evidence="11">
    <location>
        <begin position="739"/>
        <end position="836"/>
    </location>
</feature>
<dbReference type="PROSITE" id="PS50853">
    <property type="entry name" value="FN3"/>
    <property type="match status" value="4"/>
</dbReference>
<keyword evidence="6 9" id="KW-0472">Membrane</keyword>
<evidence type="ECO:0000259" key="11">
    <source>
        <dbReference type="PROSITE" id="PS50853"/>
    </source>
</evidence>
<feature type="domain" description="Fibronectin type-III" evidence="11">
    <location>
        <begin position="653"/>
        <end position="738"/>
    </location>
</feature>
<evidence type="ECO:0000256" key="10">
    <source>
        <dbReference type="SAM" id="SignalP"/>
    </source>
</evidence>
<keyword evidence="13" id="KW-1185">Reference proteome</keyword>
<feature type="signal peptide" evidence="10">
    <location>
        <begin position="1"/>
        <end position="23"/>
    </location>
</feature>
<feature type="compositionally biased region" description="Polar residues" evidence="8">
    <location>
        <begin position="932"/>
        <end position="949"/>
    </location>
</feature>
<keyword evidence="4" id="KW-0067">ATP-binding</keyword>
<keyword evidence="3" id="KW-0547">Nucleotide-binding</keyword>
<dbReference type="InterPro" id="IPR013783">
    <property type="entry name" value="Ig-like_fold"/>
</dbReference>
<feature type="transmembrane region" description="Helical" evidence="9">
    <location>
        <begin position="841"/>
        <end position="862"/>
    </location>
</feature>
<dbReference type="Gene3D" id="2.60.40.10">
    <property type="entry name" value="Immunoglobulins"/>
    <property type="match status" value="6"/>
</dbReference>
<evidence type="ECO:0000313" key="12">
    <source>
        <dbReference type="EMBL" id="KRT83594.1"/>
    </source>
</evidence>
<gene>
    <name evidence="12" type="ORF">AMK59_3417</name>
</gene>
<evidence type="ECO:0000256" key="8">
    <source>
        <dbReference type="SAM" id="MobiDB-lite"/>
    </source>
</evidence>
<keyword evidence="7" id="KW-0675">Receptor</keyword>
<dbReference type="OrthoDB" id="6381660at2759"/>
<feature type="chain" id="PRO_5006668447" evidence="10">
    <location>
        <begin position="24"/>
        <end position="1098"/>
    </location>
</feature>
<comment type="caution">
    <text evidence="12">The sequence shown here is derived from an EMBL/GenBank/DDBJ whole genome shotgun (WGS) entry which is preliminary data.</text>
</comment>
<evidence type="ECO:0000256" key="9">
    <source>
        <dbReference type="SAM" id="Phobius"/>
    </source>
</evidence>
<protein>
    <submittedName>
        <fullName evidence="12">Fibronectin domain-containing protein</fullName>
    </submittedName>
</protein>
<keyword evidence="5 9" id="KW-1133">Transmembrane helix</keyword>
<name>A0A0T6B8B1_9SCAR</name>
<comment type="subcellular location">
    <subcellularLocation>
        <location evidence="1">Membrane</location>
        <topology evidence="1">Single-pass membrane protein</topology>
    </subcellularLocation>
</comment>
<keyword evidence="10" id="KW-0732">Signal</keyword>
<dbReference type="InterPro" id="IPR036116">
    <property type="entry name" value="FN3_sf"/>
</dbReference>
<dbReference type="Proteomes" id="UP000051574">
    <property type="component" value="Unassembled WGS sequence"/>
</dbReference>
<evidence type="ECO:0000256" key="2">
    <source>
        <dbReference type="ARBA" id="ARBA00022692"/>
    </source>
</evidence>
<feature type="domain" description="Fibronectin type-III" evidence="11">
    <location>
        <begin position="550"/>
        <end position="649"/>
    </location>
</feature>
<evidence type="ECO:0000256" key="6">
    <source>
        <dbReference type="ARBA" id="ARBA00023136"/>
    </source>
</evidence>
<dbReference type="GO" id="GO:0005524">
    <property type="term" value="F:ATP binding"/>
    <property type="evidence" value="ECO:0007669"/>
    <property type="project" value="UniProtKB-KW"/>
</dbReference>
<accession>A0A0T6B8B1</accession>
<evidence type="ECO:0000256" key="7">
    <source>
        <dbReference type="ARBA" id="ARBA00023170"/>
    </source>
</evidence>
<organism evidence="12 13">
    <name type="scientific">Oryctes borbonicus</name>
    <dbReference type="NCBI Taxonomy" id="1629725"/>
    <lineage>
        <taxon>Eukaryota</taxon>
        <taxon>Metazoa</taxon>
        <taxon>Ecdysozoa</taxon>
        <taxon>Arthropoda</taxon>
        <taxon>Hexapoda</taxon>
        <taxon>Insecta</taxon>
        <taxon>Pterygota</taxon>
        <taxon>Neoptera</taxon>
        <taxon>Endopterygota</taxon>
        <taxon>Coleoptera</taxon>
        <taxon>Polyphaga</taxon>
        <taxon>Scarabaeiformia</taxon>
        <taxon>Scarabaeidae</taxon>
        <taxon>Dynastinae</taxon>
        <taxon>Oryctes</taxon>
    </lineage>
</organism>
<dbReference type="GO" id="GO:0005886">
    <property type="term" value="C:plasma membrane"/>
    <property type="evidence" value="ECO:0007669"/>
    <property type="project" value="TreeGrafter"/>
</dbReference>
<evidence type="ECO:0000256" key="4">
    <source>
        <dbReference type="ARBA" id="ARBA00022840"/>
    </source>
</evidence>
<dbReference type="PANTHER" id="PTHR46877">
    <property type="entry name" value="EPH RECEPTOR A5"/>
    <property type="match status" value="1"/>
</dbReference>
<keyword evidence="2 9" id="KW-0812">Transmembrane</keyword>
<evidence type="ECO:0000313" key="13">
    <source>
        <dbReference type="Proteomes" id="UP000051574"/>
    </source>
</evidence>
<feature type="domain" description="Fibronectin type-III" evidence="11">
    <location>
        <begin position="238"/>
        <end position="343"/>
    </location>
</feature>
<proteinExistence type="predicted"/>
<dbReference type="PANTHER" id="PTHR46877:SF14">
    <property type="entry name" value="RECEPTOR PROTEIN-TYROSINE KINASE"/>
    <property type="match status" value="1"/>
</dbReference>
<dbReference type="InterPro" id="IPR003961">
    <property type="entry name" value="FN3_dom"/>
</dbReference>
<feature type="region of interest" description="Disordered" evidence="8">
    <location>
        <begin position="932"/>
        <end position="951"/>
    </location>
</feature>
<sequence>MENFFYHFKILLFTLFILTLSHTSLQCSGFHGIGYTYPVGDIMIEYNTSTPLEITCIIMNETLIKENPNISSKLYFKKGDIIIPPDKIIVLNETSIKLFDPDLKQMTSFYTCMLEDTTICLNNVCVGVKPQPVTDFKCIGNNFENMTCSWTPPTNYVPTNYSLSYTFPKTRPGKRMSNCTITEDRETGKLKCFWGTNTIPHYRQSQDLYNFTVRIANVFGSLDQTFLFDHIKNILPEPPENLTCINSTTSSLHLSWKIPVAIAPISVGLQNRILYQCNFGPKIWQNGGLLETKPSQTNVTFNLTGLKHAHDVCDVRIAIRVKGAETEKMWSANSSLTAYTSSTIPGGPPKVNVGSFQTDITSNLRHVYVYWQQIPMEIRNGENLQYIVDVKDRNFENKLSYITSSYAKFSNVSLNESYVFTIRSKNSEGFSKESTTISVPANDKLIGEPALFTKVAFENGLYKLSWEKPKIGGEYIDNYTLFWCSYERDRPFQCAGYLNWTEVPANTTEYNITISEENTTQFAISANNATSSSGMVWATCTLIHDKVITKIKEVWIANVGPTFIEVKWKLDCSDRSDTVAGYIIYYCQITKELACQTQHNVTITDPYAGTGVVNGLTPYTTYMLTVSVINKQGSQSPESDKLYNTTYEAAPDVPYDLKVIQITNSSITISWKPPKKLNGYLRKYDIFVNKTMMSTPDNRTTFTVEYLQDDTIYNVSVTACTLFCSPKSIPILAKTETGHPGRVVNIWKTRENGILVLRWAEPNGRRKHNLYEMELWYNSAGENITVPTVQTLNANYLLANCEQDFKTYYGRIRAVNNHTNYTGQWSPDFEASCEQKNDFPYIVWIIVVTALAFLIFVMVIGARKIYIYYNDMKTIDVKLPPGLDPQIGTNWPQPNSNLSPSDEEHLLHKTFIANCGDSSGCSSGQESVASDCTSTITNTSDSGTEQPRTPTYEEPKELLMSIDSLKSNTQPYVQFPWNNDSVNINGYSLYGGNNTDTSEIELENVQTSKSTVDLPYTTCDQISHLEPRSNDSYVPLSNAQDKNPPYVMAANKSAVMSNFFSQNPSAMGNSDEKAYVQMANVNEVVKNDNDTVESPCDQ</sequence>
<dbReference type="AlphaFoldDB" id="A0A0T6B8B1"/>